<accession>A0A921LFV8</accession>
<name>A0A921LFV8_9FIRM</name>
<organism evidence="3 4">
    <name type="scientific">Lachnoclostridium phocaeense</name>
    <dbReference type="NCBI Taxonomy" id="1871021"/>
    <lineage>
        <taxon>Bacteria</taxon>
        <taxon>Bacillati</taxon>
        <taxon>Bacillota</taxon>
        <taxon>Clostridia</taxon>
        <taxon>Lachnospirales</taxon>
        <taxon>Lachnospiraceae</taxon>
    </lineage>
</organism>
<feature type="transmembrane region" description="Helical" evidence="1">
    <location>
        <begin position="21"/>
        <end position="47"/>
    </location>
</feature>
<keyword evidence="1" id="KW-0812">Transmembrane</keyword>
<evidence type="ECO:0000259" key="2">
    <source>
        <dbReference type="Pfam" id="PF07811"/>
    </source>
</evidence>
<dbReference type="EMBL" id="DYVY01000071">
    <property type="protein sequence ID" value="HJF94062.1"/>
    <property type="molecule type" value="Genomic_DNA"/>
</dbReference>
<comment type="caution">
    <text evidence="3">The sequence shown here is derived from an EMBL/GenBank/DDBJ whole genome shotgun (WGS) entry which is preliminary data.</text>
</comment>
<keyword evidence="1" id="KW-1133">Transmembrane helix</keyword>
<proteinExistence type="predicted"/>
<evidence type="ECO:0000313" key="3">
    <source>
        <dbReference type="EMBL" id="HJF94062.1"/>
    </source>
</evidence>
<protein>
    <submittedName>
        <fullName evidence="3">Pilus assembly protein</fullName>
    </submittedName>
</protein>
<dbReference type="AlphaFoldDB" id="A0A921LFV8"/>
<reference evidence="3" key="2">
    <citation type="submission" date="2021-09" db="EMBL/GenBank/DDBJ databases">
        <authorList>
            <person name="Gilroy R."/>
        </authorList>
    </citation>
    <scope>NUCLEOTIDE SEQUENCE</scope>
    <source>
        <strain evidence="3">ChiSjej5B23-16112</strain>
    </source>
</reference>
<reference evidence="3" key="1">
    <citation type="journal article" date="2021" name="PeerJ">
        <title>Extensive microbial diversity within the chicken gut microbiome revealed by metagenomics and culture.</title>
        <authorList>
            <person name="Gilroy R."/>
            <person name="Ravi A."/>
            <person name="Getino M."/>
            <person name="Pursley I."/>
            <person name="Horton D.L."/>
            <person name="Alikhan N.F."/>
            <person name="Baker D."/>
            <person name="Gharbi K."/>
            <person name="Hall N."/>
            <person name="Watson M."/>
            <person name="Adriaenssens E.M."/>
            <person name="Foster-Nyarko E."/>
            <person name="Jarju S."/>
            <person name="Secka A."/>
            <person name="Antonio M."/>
            <person name="Oren A."/>
            <person name="Chaudhuri R.R."/>
            <person name="La Ragione R."/>
            <person name="Hildebrand F."/>
            <person name="Pallen M.J."/>
        </authorList>
    </citation>
    <scope>NUCLEOTIDE SEQUENCE</scope>
    <source>
        <strain evidence="3">ChiSjej5B23-16112</strain>
    </source>
</reference>
<evidence type="ECO:0000313" key="4">
    <source>
        <dbReference type="Proteomes" id="UP000769156"/>
    </source>
</evidence>
<dbReference type="InterPro" id="IPR012495">
    <property type="entry name" value="TadE-like_dom"/>
</dbReference>
<keyword evidence="1" id="KW-0472">Membrane</keyword>
<evidence type="ECO:0000256" key="1">
    <source>
        <dbReference type="SAM" id="Phobius"/>
    </source>
</evidence>
<sequence length="143" mass="16111">MKSRYKSKEKRKRLQGCKGSLTVEAACLMPLVGLLLVSTVLLLFYFYDKNIIASCAYETAVIGSTKAREKEGVDASLLNQAFQQRIQGKCIFFPGARADIQVEDETITVSAYASRKYFSLRVVQRAAVTEPEDHIRRIRRITG</sequence>
<dbReference type="Pfam" id="PF07811">
    <property type="entry name" value="TadE"/>
    <property type="match status" value="1"/>
</dbReference>
<gene>
    <name evidence="3" type="ORF">K8V82_04645</name>
</gene>
<dbReference type="Proteomes" id="UP000769156">
    <property type="component" value="Unassembled WGS sequence"/>
</dbReference>
<feature type="domain" description="TadE-like" evidence="2">
    <location>
        <begin position="19"/>
        <end position="60"/>
    </location>
</feature>